<comment type="similarity">
    <text evidence="1">Belongs to the OBAP family.</text>
</comment>
<keyword evidence="4" id="KW-1185">Reference proteome</keyword>
<proteinExistence type="inferred from homology"/>
<dbReference type="InterPro" id="IPR032675">
    <property type="entry name" value="LRR_dom_sf"/>
</dbReference>
<dbReference type="SUPFAM" id="SSF52047">
    <property type="entry name" value="RNI-like"/>
    <property type="match status" value="1"/>
</dbReference>
<evidence type="ECO:0000256" key="2">
    <source>
        <dbReference type="SAM" id="MobiDB-lite"/>
    </source>
</evidence>
<feature type="region of interest" description="Disordered" evidence="2">
    <location>
        <begin position="533"/>
        <end position="555"/>
    </location>
</feature>
<evidence type="ECO:0000313" key="4">
    <source>
        <dbReference type="Proteomes" id="UP000696485"/>
    </source>
</evidence>
<dbReference type="Pfam" id="PF06884">
    <property type="entry name" value="DUF1264"/>
    <property type="match status" value="1"/>
</dbReference>
<accession>A0A9P5SCY9</accession>
<evidence type="ECO:0000313" key="3">
    <source>
        <dbReference type="EMBL" id="KAF9323297.1"/>
    </source>
</evidence>
<evidence type="ECO:0000256" key="1">
    <source>
        <dbReference type="ARBA" id="ARBA00009740"/>
    </source>
</evidence>
<dbReference type="EMBL" id="JAAAUY010001316">
    <property type="protein sequence ID" value="KAF9323297.1"/>
    <property type="molecule type" value="Genomic_DNA"/>
</dbReference>
<organism evidence="3 4">
    <name type="scientific">Podila minutissima</name>
    <dbReference type="NCBI Taxonomy" id="64525"/>
    <lineage>
        <taxon>Eukaryota</taxon>
        <taxon>Fungi</taxon>
        <taxon>Fungi incertae sedis</taxon>
        <taxon>Mucoromycota</taxon>
        <taxon>Mortierellomycotina</taxon>
        <taxon>Mortierellomycetes</taxon>
        <taxon>Mortierellales</taxon>
        <taxon>Mortierellaceae</taxon>
        <taxon>Podila</taxon>
    </lineage>
</organism>
<dbReference type="AlphaFoldDB" id="A0A9P5SCY9"/>
<name>A0A9P5SCY9_9FUNG</name>
<sequence length="775" mass="87110">MTINREKMSTPELEQVQAFHRNRIRGLLLKSSSIYSSDISSKEPRVLAPELMMTITEHSHPRIWPTLCLLNKDWASTVLPFIWKTVSNSRSAPAMKKHARLIRSLDLNFTYDTDQFGVFKEIMVNNLEVELFAGLRKLKLDGYEISLSNLHSILTRLPNLRALDIKDIILRDLSLISQPSSILHLLSDLQQLESLSFNIEAKDLPGAASQGDLRPLSNLMELRLHCGIVVSFLDLPLIPAQLPRLRVLDIWNVTFSQPTLTDILISTGHELQELVLSHLLIKAEDSARFGPYLDNLHKLDLSRPLFGQRDIDVAAVIQHCHALRELTINANSSMSVWETVARTCPELQALSAVCSSGLSGMPPKAFIVLQEGCKKLRRLKTGHYLTRLRCLQYAKVWGSFQGLEELSLRCGWRLEASQDTGMSLDMRAIFCGLSALTGLRVLEFCNVENSVLHVVSSEALRLLGTLPRLERLCLLRCRSWAFEDLRWVLETFPRLDEFEFSKRDVSIPDHGWLVANAGGIRLIATEFTSADMPGRTSSHVQEEEGQTSSGKATMTSATSGLQSFKPLKGICQSFCGLHMYPNDPKRQVIAYHYCHSLDADRYQCLMYDSNTPEAKLMGIEYIISETLFNTLDANEKKYWHSHKYEVESGMLVQVTKPLVTEMLARHVEHAPLKTLVNTYGKIWQLWPVDNEGNCSAHVPTGPPQLLMGFTEDGQVNPALLAKRDKDLGISTEEKRRERIDIKGNPVAPGADQALRGGKVWQVVDLGDMGALASKE</sequence>
<reference evidence="3" key="1">
    <citation type="journal article" date="2020" name="Fungal Divers.">
        <title>Resolving the Mortierellaceae phylogeny through synthesis of multi-gene phylogenetics and phylogenomics.</title>
        <authorList>
            <person name="Vandepol N."/>
            <person name="Liber J."/>
            <person name="Desiro A."/>
            <person name="Na H."/>
            <person name="Kennedy M."/>
            <person name="Barry K."/>
            <person name="Grigoriev I.V."/>
            <person name="Miller A.N."/>
            <person name="O'Donnell K."/>
            <person name="Stajich J.E."/>
            <person name="Bonito G."/>
        </authorList>
    </citation>
    <scope>NUCLEOTIDE SEQUENCE</scope>
    <source>
        <strain evidence="3">NVP1</strain>
    </source>
</reference>
<dbReference type="Proteomes" id="UP000696485">
    <property type="component" value="Unassembled WGS sequence"/>
</dbReference>
<gene>
    <name evidence="3" type="ORF">BG006_001594</name>
</gene>
<comment type="caution">
    <text evidence="3">The sequence shown here is derived from an EMBL/GenBank/DDBJ whole genome shotgun (WGS) entry which is preliminary data.</text>
</comment>
<protein>
    <submittedName>
        <fullName evidence="3">Uncharacterized protein</fullName>
    </submittedName>
</protein>
<dbReference type="PANTHER" id="PTHR31360:SF0">
    <property type="entry name" value="OIL BODY-ASSOCIATED PROTEIN 1B"/>
    <property type="match status" value="1"/>
</dbReference>
<feature type="compositionally biased region" description="Polar residues" evidence="2">
    <location>
        <begin position="546"/>
        <end position="555"/>
    </location>
</feature>
<dbReference type="Gene3D" id="3.80.10.10">
    <property type="entry name" value="Ribonuclease Inhibitor"/>
    <property type="match status" value="1"/>
</dbReference>
<dbReference type="InterPro" id="IPR010686">
    <property type="entry name" value="OBAP-like"/>
</dbReference>
<dbReference type="PANTHER" id="PTHR31360">
    <property type="match status" value="1"/>
</dbReference>